<dbReference type="OrthoDB" id="9151257at2"/>
<keyword evidence="2" id="KW-1185">Reference proteome</keyword>
<name>A0A4Z0CBA2_9BURK</name>
<dbReference type="Proteomes" id="UP000297839">
    <property type="component" value="Unassembled WGS sequence"/>
</dbReference>
<dbReference type="AlphaFoldDB" id="A0A4Z0CBA2"/>
<organism evidence="1 2">
    <name type="scientific">Ramlibacter humi</name>
    <dbReference type="NCBI Taxonomy" id="2530451"/>
    <lineage>
        <taxon>Bacteria</taxon>
        <taxon>Pseudomonadati</taxon>
        <taxon>Pseudomonadota</taxon>
        <taxon>Betaproteobacteria</taxon>
        <taxon>Burkholderiales</taxon>
        <taxon>Comamonadaceae</taxon>
        <taxon>Ramlibacter</taxon>
    </lineage>
</organism>
<reference evidence="1 2" key="1">
    <citation type="submission" date="2019-03" db="EMBL/GenBank/DDBJ databases">
        <title>Ramlibacter sp. 18x22-1, whole genome shotgun sequence.</title>
        <authorList>
            <person name="Zhang X."/>
            <person name="Feng G."/>
            <person name="Zhu H."/>
        </authorList>
    </citation>
    <scope>NUCLEOTIDE SEQUENCE [LARGE SCALE GENOMIC DNA]</scope>
    <source>
        <strain evidence="1 2">18x22-1</strain>
    </source>
</reference>
<evidence type="ECO:0000313" key="2">
    <source>
        <dbReference type="Proteomes" id="UP000297839"/>
    </source>
</evidence>
<sequence length="190" mass="19822">MNLPSLHLKSVLGAAELLGIAAGRAALERLGKAAPTRVDAPALLLDMSGMELVTASAARESLLKLSEVISQAGALPVFVNVNAATLDELRFAAEALKQPVVVASTDEQGSLTGAFVIGTLEPTQRETLEVVSQLEEADAKTASQAAESAAGVTAWNNRLSNLASLRLLQERKVGKTKLYSLTVKGLAYGN</sequence>
<protein>
    <submittedName>
        <fullName evidence="1">Uncharacterized protein</fullName>
    </submittedName>
</protein>
<accession>A0A4Z0CBA2</accession>
<comment type="caution">
    <text evidence="1">The sequence shown here is derived from an EMBL/GenBank/DDBJ whole genome shotgun (WGS) entry which is preliminary data.</text>
</comment>
<evidence type="ECO:0000313" key="1">
    <source>
        <dbReference type="EMBL" id="TFZ08936.1"/>
    </source>
</evidence>
<dbReference type="RefSeq" id="WP_135249021.1">
    <property type="nucleotide sequence ID" value="NZ_SMLK01000001.1"/>
</dbReference>
<dbReference type="EMBL" id="SMLK01000001">
    <property type="protein sequence ID" value="TFZ08936.1"/>
    <property type="molecule type" value="Genomic_DNA"/>
</dbReference>
<gene>
    <name evidence="1" type="ORF">EZ216_07280</name>
</gene>
<proteinExistence type="predicted"/>